<keyword evidence="2" id="KW-0732">Signal</keyword>
<feature type="region of interest" description="Disordered" evidence="4">
    <location>
        <begin position="150"/>
        <end position="177"/>
    </location>
</feature>
<keyword evidence="7" id="KW-1185">Reference proteome</keyword>
<dbReference type="EMBL" id="JACHXU010000007">
    <property type="protein sequence ID" value="MBB3206663.1"/>
    <property type="molecule type" value="Genomic_DNA"/>
</dbReference>
<evidence type="ECO:0000256" key="1">
    <source>
        <dbReference type="ARBA" id="ARBA00022487"/>
    </source>
</evidence>
<name>A0A7W5H5W3_9BACT</name>
<evidence type="ECO:0000313" key="6">
    <source>
        <dbReference type="EMBL" id="MBB3206663.1"/>
    </source>
</evidence>
<evidence type="ECO:0000256" key="2">
    <source>
        <dbReference type="ARBA" id="ARBA00022729"/>
    </source>
</evidence>
<evidence type="ECO:0000259" key="5">
    <source>
        <dbReference type="Pfam" id="PF22244"/>
    </source>
</evidence>
<proteinExistence type="predicted"/>
<dbReference type="InterPro" id="IPR054579">
    <property type="entry name" value="GCE-like_dom"/>
</dbReference>
<evidence type="ECO:0000256" key="4">
    <source>
        <dbReference type="SAM" id="MobiDB-lite"/>
    </source>
</evidence>
<accession>A0A7W5H5W3</accession>
<dbReference type="SUPFAM" id="SSF53474">
    <property type="entry name" value="alpha/beta-Hydrolases"/>
    <property type="match status" value="1"/>
</dbReference>
<evidence type="ECO:0000256" key="3">
    <source>
        <dbReference type="ARBA" id="ARBA00022801"/>
    </source>
</evidence>
<protein>
    <recommendedName>
        <fullName evidence="5">4-O-methyl-glucuronoyl methylesterase-like domain-containing protein</fullName>
    </recommendedName>
</protein>
<dbReference type="Proteomes" id="UP000536179">
    <property type="component" value="Unassembled WGS sequence"/>
</dbReference>
<feature type="domain" description="4-O-methyl-glucuronoyl methylesterase-like" evidence="5">
    <location>
        <begin position="229"/>
        <end position="379"/>
    </location>
</feature>
<dbReference type="Pfam" id="PF22244">
    <property type="entry name" value="GCE_fung"/>
    <property type="match status" value="1"/>
</dbReference>
<organism evidence="6 7">
    <name type="scientific">Aporhodopirellula rubra</name>
    <dbReference type="NCBI Taxonomy" id="980271"/>
    <lineage>
        <taxon>Bacteria</taxon>
        <taxon>Pseudomonadati</taxon>
        <taxon>Planctomycetota</taxon>
        <taxon>Planctomycetia</taxon>
        <taxon>Pirellulales</taxon>
        <taxon>Pirellulaceae</taxon>
        <taxon>Aporhodopirellula</taxon>
    </lineage>
</organism>
<keyword evidence="1" id="KW-0719">Serine esterase</keyword>
<dbReference type="InterPro" id="IPR029058">
    <property type="entry name" value="AB_hydrolase_fold"/>
</dbReference>
<gene>
    <name evidence="6" type="ORF">FHS27_002475</name>
</gene>
<dbReference type="AlphaFoldDB" id="A0A7W5H5W3"/>
<evidence type="ECO:0000313" key="7">
    <source>
        <dbReference type="Proteomes" id="UP000536179"/>
    </source>
</evidence>
<dbReference type="GO" id="GO:0052689">
    <property type="term" value="F:carboxylic ester hydrolase activity"/>
    <property type="evidence" value="ECO:0007669"/>
    <property type="project" value="UniProtKB-KW"/>
</dbReference>
<feature type="compositionally biased region" description="Basic and acidic residues" evidence="4">
    <location>
        <begin position="166"/>
        <end position="175"/>
    </location>
</feature>
<reference evidence="6 7" key="1">
    <citation type="submission" date="2020-08" db="EMBL/GenBank/DDBJ databases">
        <title>Genomic Encyclopedia of Type Strains, Phase III (KMG-III): the genomes of soil and plant-associated and newly described type strains.</title>
        <authorList>
            <person name="Whitman W."/>
        </authorList>
    </citation>
    <scope>NUCLEOTIDE SEQUENCE [LARGE SCALE GENOMIC DNA]</scope>
    <source>
        <strain evidence="6 7">CECT 8075</strain>
    </source>
</reference>
<dbReference type="RefSeq" id="WP_184305116.1">
    <property type="nucleotide sequence ID" value="NZ_JACHXU010000007.1"/>
</dbReference>
<dbReference type="Gene3D" id="3.40.50.1820">
    <property type="entry name" value="alpha/beta hydrolase"/>
    <property type="match status" value="1"/>
</dbReference>
<keyword evidence="3" id="KW-0378">Hydrolase</keyword>
<sequence>MNASSQEFQPNYDESKIPPYVLPDPLLTASGDRVTSPEQWAARRAETIELFENHVFGRMPAERNVDAKVVRRDPTINDGNTIRYELTVTIHPLKASTTTEPKSLEIHVLADVPKQPDSGGDEGQISSGPYPAFLGLNFHGNHTVSPDPSIRIPSSWVPDRGSQTTDGHRATERGRGVAASRWPNRMINGAGYAVITAYCGDIDPDFDDGFQNGLHALMPDYVESLPPDQRPGTIAAWSYGLSCILDAVTATEELNIDASNVALIGHSRLGKTSLWAGATDTRFAAVISNNSGCGGAALSRRAFGETVARINRNFPHWFCEGFHHYDQRESELPVDSHQLLAMAAPRPIAVGSAVDDQWADPRGEFLASLHASPVYEVLGLAGLKDEENQTPSDLPVVDDAFTSGTISYHLRTGKHDLKESDWMRYIQFLDRFLK</sequence>
<comment type="caution">
    <text evidence="6">The sequence shown here is derived from an EMBL/GenBank/DDBJ whole genome shotgun (WGS) entry which is preliminary data.</text>
</comment>